<dbReference type="Proteomes" id="UP001431209">
    <property type="component" value="Unassembled WGS sequence"/>
</dbReference>
<dbReference type="SMART" id="SM00401">
    <property type="entry name" value="ZnF_GATA"/>
    <property type="match status" value="1"/>
</dbReference>
<accession>A0AAW2ZGS2</accession>
<keyword evidence="2 6" id="KW-0863">Zinc-finger</keyword>
<comment type="caution">
    <text evidence="9">The sequence shown here is derived from an EMBL/GenBank/DDBJ whole genome shotgun (WGS) entry which is preliminary data.</text>
</comment>
<name>A0AAW2ZGS2_9EUKA</name>
<feature type="region of interest" description="Disordered" evidence="7">
    <location>
        <begin position="248"/>
        <end position="277"/>
    </location>
</feature>
<feature type="compositionally biased region" description="Low complexity" evidence="7">
    <location>
        <begin position="249"/>
        <end position="261"/>
    </location>
</feature>
<evidence type="ECO:0000259" key="8">
    <source>
        <dbReference type="PROSITE" id="PS50114"/>
    </source>
</evidence>
<dbReference type="AlphaFoldDB" id="A0AAW2ZGS2"/>
<reference evidence="9 10" key="1">
    <citation type="submission" date="2024-03" db="EMBL/GenBank/DDBJ databases">
        <title>The Acrasis kona genome and developmental transcriptomes reveal deep origins of eukaryotic multicellular pathways.</title>
        <authorList>
            <person name="Sheikh S."/>
            <person name="Fu C.-J."/>
            <person name="Brown M.W."/>
            <person name="Baldauf S.L."/>
        </authorList>
    </citation>
    <scope>NUCLEOTIDE SEQUENCE [LARGE SCALE GENOMIC DNA]</scope>
    <source>
        <strain evidence="9 10">ATCC MYA-3509</strain>
    </source>
</reference>
<dbReference type="CDD" id="cd00202">
    <property type="entry name" value="ZnF_GATA"/>
    <property type="match status" value="1"/>
</dbReference>
<keyword evidence="5" id="KW-0804">Transcription</keyword>
<keyword evidence="4" id="KW-0805">Transcription regulation</keyword>
<dbReference type="Pfam" id="PF00320">
    <property type="entry name" value="GATA"/>
    <property type="match status" value="1"/>
</dbReference>
<evidence type="ECO:0000256" key="6">
    <source>
        <dbReference type="PROSITE-ProRule" id="PRU00094"/>
    </source>
</evidence>
<feature type="domain" description="GATA-type" evidence="8">
    <location>
        <begin position="172"/>
        <end position="225"/>
    </location>
</feature>
<dbReference type="GO" id="GO:0008270">
    <property type="term" value="F:zinc ion binding"/>
    <property type="evidence" value="ECO:0007669"/>
    <property type="project" value="UniProtKB-KW"/>
</dbReference>
<dbReference type="EMBL" id="JAOPGA020001379">
    <property type="protein sequence ID" value="KAL0487874.1"/>
    <property type="molecule type" value="Genomic_DNA"/>
</dbReference>
<keyword evidence="10" id="KW-1185">Reference proteome</keyword>
<dbReference type="SUPFAM" id="SSF57716">
    <property type="entry name" value="Glucocorticoid receptor-like (DNA-binding domain)"/>
    <property type="match status" value="1"/>
</dbReference>
<evidence type="ECO:0000256" key="2">
    <source>
        <dbReference type="ARBA" id="ARBA00022771"/>
    </source>
</evidence>
<dbReference type="GO" id="GO:0006355">
    <property type="term" value="P:regulation of DNA-templated transcription"/>
    <property type="evidence" value="ECO:0007669"/>
    <property type="project" value="InterPro"/>
</dbReference>
<keyword evidence="1" id="KW-0479">Metal-binding</keyword>
<dbReference type="PANTHER" id="PTHR47172:SF24">
    <property type="entry name" value="GATA ZINC FINGER DOMAIN-CONTAINING PROTEIN 14-RELATED"/>
    <property type="match status" value="1"/>
</dbReference>
<dbReference type="InterPro" id="IPR013088">
    <property type="entry name" value="Znf_NHR/GATA"/>
</dbReference>
<protein>
    <submittedName>
        <fullName evidence="9">Nitrogen regulatory protein GLN3</fullName>
    </submittedName>
</protein>
<sequence length="386" mass="41931">MSSKLPETDRMTMAQPTFLPQDMSVNTIMYPGFYIPYPFVHLGAQGIDDISPHDSDESGSPTLDGVPLYSSSLSALSAPLSHYDFMPHQGQFELQPKDVNTVSAAPKTGRVKSSAISSTVTHNATSFSGTTTNTAPLAASALHKAKSSAVPQSALSTTSHGITKKTAKRRNSAKFKECANCRTTETPMWRKGPNGTLCNKCGLYHLRHSKNRPLSSKVKETSSSSNLFSKSAPDVLYEIPSQILREVTEPVVEPSTPSSSVQSNYSMDEDHSNSSSLQDHQLFADTKHINFGNLESVIGSYPCQHSFSRGDELLEPAAASSAHDVLSMFMEDSFSACDVGYGFIGGDMDGLEPFADDVILGNDVKTRMDFDNRPETPDFFVANDRF</sequence>
<organism evidence="9 10">
    <name type="scientific">Acrasis kona</name>
    <dbReference type="NCBI Taxonomy" id="1008807"/>
    <lineage>
        <taxon>Eukaryota</taxon>
        <taxon>Discoba</taxon>
        <taxon>Heterolobosea</taxon>
        <taxon>Tetramitia</taxon>
        <taxon>Eutetramitia</taxon>
        <taxon>Acrasidae</taxon>
        <taxon>Acrasis</taxon>
    </lineage>
</organism>
<dbReference type="PANTHER" id="PTHR47172">
    <property type="entry name" value="OS01G0976800 PROTEIN"/>
    <property type="match status" value="1"/>
</dbReference>
<dbReference type="InterPro" id="IPR000679">
    <property type="entry name" value="Znf_GATA"/>
</dbReference>
<evidence type="ECO:0000313" key="9">
    <source>
        <dbReference type="EMBL" id="KAL0487874.1"/>
    </source>
</evidence>
<dbReference type="PROSITE" id="PS50114">
    <property type="entry name" value="GATA_ZN_FINGER_2"/>
    <property type="match status" value="1"/>
</dbReference>
<proteinExistence type="predicted"/>
<evidence type="ECO:0000256" key="7">
    <source>
        <dbReference type="SAM" id="MobiDB-lite"/>
    </source>
</evidence>
<evidence type="ECO:0000313" key="10">
    <source>
        <dbReference type="Proteomes" id="UP001431209"/>
    </source>
</evidence>
<evidence type="ECO:0000256" key="1">
    <source>
        <dbReference type="ARBA" id="ARBA00022723"/>
    </source>
</evidence>
<dbReference type="GO" id="GO:0043565">
    <property type="term" value="F:sequence-specific DNA binding"/>
    <property type="evidence" value="ECO:0007669"/>
    <property type="project" value="InterPro"/>
</dbReference>
<keyword evidence="3" id="KW-0862">Zinc</keyword>
<gene>
    <name evidence="9" type="ORF">AKO1_000090</name>
</gene>
<evidence type="ECO:0000256" key="5">
    <source>
        <dbReference type="ARBA" id="ARBA00023163"/>
    </source>
</evidence>
<dbReference type="Gene3D" id="3.30.50.10">
    <property type="entry name" value="Erythroid Transcription Factor GATA-1, subunit A"/>
    <property type="match status" value="1"/>
</dbReference>
<evidence type="ECO:0000256" key="3">
    <source>
        <dbReference type="ARBA" id="ARBA00022833"/>
    </source>
</evidence>
<evidence type="ECO:0000256" key="4">
    <source>
        <dbReference type="ARBA" id="ARBA00023015"/>
    </source>
</evidence>